<comment type="caution">
    <text evidence="3">The sequence shown here is derived from an EMBL/GenBank/DDBJ whole genome shotgun (WGS) entry which is preliminary data.</text>
</comment>
<reference evidence="3" key="1">
    <citation type="journal article" date="2012" name="PLoS ONE">
        <title>Gene sets for utilization of primary and secondary nutrition supplies in the distal gut of endangered iberian lynx.</title>
        <authorList>
            <person name="Alcaide M."/>
            <person name="Messina E."/>
            <person name="Richter M."/>
            <person name="Bargiela R."/>
            <person name="Peplies J."/>
            <person name="Huws S.A."/>
            <person name="Newbold C.J."/>
            <person name="Golyshin P.N."/>
            <person name="Simon M.A."/>
            <person name="Lopez G."/>
            <person name="Yakimov M.M."/>
            <person name="Ferrer M."/>
        </authorList>
    </citation>
    <scope>NUCLEOTIDE SEQUENCE</scope>
</reference>
<evidence type="ECO:0000256" key="2">
    <source>
        <dbReference type="SAM" id="Phobius"/>
    </source>
</evidence>
<feature type="non-terminal residue" evidence="3">
    <location>
        <position position="103"/>
    </location>
</feature>
<dbReference type="EMBL" id="AMCI01005651">
    <property type="protein sequence ID" value="EJW95723.1"/>
    <property type="molecule type" value="Genomic_DNA"/>
</dbReference>
<keyword evidence="2" id="KW-0472">Membrane</keyword>
<feature type="transmembrane region" description="Helical" evidence="2">
    <location>
        <begin position="17"/>
        <end position="39"/>
    </location>
</feature>
<name>J9FMQ8_9ZZZZ</name>
<sequence>MKDALLQLLSGHASRELLLASSLGLLLCLLFLLFLWLLFRKKPRASDIGLLRVETDFTEDPVSDERREPDAGPELAEDTTPDPLESAESPITGTQVFERVIEP</sequence>
<organism evidence="3">
    <name type="scientific">gut metagenome</name>
    <dbReference type="NCBI Taxonomy" id="749906"/>
    <lineage>
        <taxon>unclassified sequences</taxon>
        <taxon>metagenomes</taxon>
        <taxon>organismal metagenomes</taxon>
    </lineage>
</organism>
<evidence type="ECO:0000256" key="1">
    <source>
        <dbReference type="SAM" id="MobiDB-lite"/>
    </source>
</evidence>
<keyword evidence="2" id="KW-0812">Transmembrane</keyword>
<proteinExistence type="predicted"/>
<protein>
    <submittedName>
        <fullName evidence="3">Uncharacterized protein</fullName>
    </submittedName>
</protein>
<keyword evidence="2" id="KW-1133">Transmembrane helix</keyword>
<gene>
    <name evidence="3" type="ORF">EVA_16170</name>
</gene>
<feature type="region of interest" description="Disordered" evidence="1">
    <location>
        <begin position="59"/>
        <end position="92"/>
    </location>
</feature>
<dbReference type="AlphaFoldDB" id="J9FMQ8"/>
<evidence type="ECO:0000313" key="3">
    <source>
        <dbReference type="EMBL" id="EJW95723.1"/>
    </source>
</evidence>
<accession>J9FMQ8</accession>